<dbReference type="InterPro" id="IPR050529">
    <property type="entry name" value="CYP450_sterol_14alpha_dmase"/>
</dbReference>
<keyword evidence="8" id="KW-1185">Reference proteome</keyword>
<comment type="similarity">
    <text evidence="2">Belongs to the cytochrome P450 family.</text>
</comment>
<evidence type="ECO:0000256" key="1">
    <source>
        <dbReference type="ARBA" id="ARBA00001971"/>
    </source>
</evidence>
<dbReference type="InterPro" id="IPR002403">
    <property type="entry name" value="Cyt_P450_E_grp-IV"/>
</dbReference>
<evidence type="ECO:0000256" key="6">
    <source>
        <dbReference type="PIRSR" id="PIRSR602403-1"/>
    </source>
</evidence>
<evidence type="ECO:0008006" key="9">
    <source>
        <dbReference type="Google" id="ProtNLM"/>
    </source>
</evidence>
<proteinExistence type="inferred from homology"/>
<dbReference type="Pfam" id="PF00067">
    <property type="entry name" value="p450"/>
    <property type="match status" value="1"/>
</dbReference>
<accession>A0AAD5WYI1</accession>
<dbReference type="AlphaFoldDB" id="A0AAD5WYI1"/>
<evidence type="ECO:0000256" key="4">
    <source>
        <dbReference type="ARBA" id="ARBA00022723"/>
    </source>
</evidence>
<dbReference type="Proteomes" id="UP001212841">
    <property type="component" value="Unassembled WGS sequence"/>
</dbReference>
<sequence length="415" mass="46113">MNRRNVTFITDSRIFPTVFKNSKTFDFAAFSEDVSHRVFLLPQSAASSRTLKAANHSLYVKHLNGSGVYPLTQSFVHHLLDAFNAELPSFSSASSKSITTDLVDFTQRVMFPASTNALFGRTFPTHIRKQVFLFDEGFLYLYASLPSFVTKQYDDAIRESIAALSEMLDQGMQDANALAVGQDEAAKSEGCDLFTRGAIAFSLLWGLQTNATQAVFWCLAHLITYTTSDFQQRLIAEGREGLRLSRDANGNLTATPDIAKLTEAPLLSSLFEETLRHVSGTLMMREVSVDAMIEDVETGRVFKVKKGDFVALPARHLHRNKEVHDGPGEFRPERFVEKKAGRYELMPFGGGVSLCPGRFFASHEIKAFVAVALQLFDFKVVDPLPGLHLAQYGVGVMPPTAAMNVEIHLKDEWVV</sequence>
<evidence type="ECO:0000313" key="7">
    <source>
        <dbReference type="EMBL" id="KAJ3041527.1"/>
    </source>
</evidence>
<evidence type="ECO:0000256" key="5">
    <source>
        <dbReference type="ARBA" id="ARBA00023004"/>
    </source>
</evidence>
<organism evidence="7 8">
    <name type="scientific">Rhizophlyctis rosea</name>
    <dbReference type="NCBI Taxonomy" id="64517"/>
    <lineage>
        <taxon>Eukaryota</taxon>
        <taxon>Fungi</taxon>
        <taxon>Fungi incertae sedis</taxon>
        <taxon>Chytridiomycota</taxon>
        <taxon>Chytridiomycota incertae sedis</taxon>
        <taxon>Chytridiomycetes</taxon>
        <taxon>Rhizophlyctidales</taxon>
        <taxon>Rhizophlyctidaceae</taxon>
        <taxon>Rhizophlyctis</taxon>
    </lineage>
</organism>
<dbReference type="EMBL" id="JADGJD010001480">
    <property type="protein sequence ID" value="KAJ3041527.1"/>
    <property type="molecule type" value="Genomic_DNA"/>
</dbReference>
<evidence type="ECO:0000256" key="2">
    <source>
        <dbReference type="ARBA" id="ARBA00010617"/>
    </source>
</evidence>
<reference evidence="7" key="1">
    <citation type="submission" date="2020-05" db="EMBL/GenBank/DDBJ databases">
        <title>Phylogenomic resolution of chytrid fungi.</title>
        <authorList>
            <person name="Stajich J.E."/>
            <person name="Amses K."/>
            <person name="Simmons R."/>
            <person name="Seto K."/>
            <person name="Myers J."/>
            <person name="Bonds A."/>
            <person name="Quandt C.A."/>
            <person name="Barry K."/>
            <person name="Liu P."/>
            <person name="Grigoriev I."/>
            <person name="Longcore J.E."/>
            <person name="James T.Y."/>
        </authorList>
    </citation>
    <scope>NUCLEOTIDE SEQUENCE</scope>
    <source>
        <strain evidence="7">JEL0318</strain>
    </source>
</reference>
<dbReference type="PANTHER" id="PTHR24304">
    <property type="entry name" value="CYTOCHROME P450 FAMILY 7"/>
    <property type="match status" value="1"/>
</dbReference>
<keyword evidence="5 6" id="KW-0408">Iron</keyword>
<dbReference type="SUPFAM" id="SSF48264">
    <property type="entry name" value="Cytochrome P450"/>
    <property type="match status" value="1"/>
</dbReference>
<evidence type="ECO:0000313" key="8">
    <source>
        <dbReference type="Proteomes" id="UP001212841"/>
    </source>
</evidence>
<dbReference type="InterPro" id="IPR036396">
    <property type="entry name" value="Cyt_P450_sf"/>
</dbReference>
<dbReference type="Gene3D" id="1.10.630.10">
    <property type="entry name" value="Cytochrome P450"/>
    <property type="match status" value="1"/>
</dbReference>
<dbReference type="GO" id="GO:0008395">
    <property type="term" value="F:steroid hydroxylase activity"/>
    <property type="evidence" value="ECO:0007669"/>
    <property type="project" value="TreeGrafter"/>
</dbReference>
<name>A0AAD5WYI1_9FUNG</name>
<protein>
    <recommendedName>
        <fullName evidence="9">Cytochrome P450</fullName>
    </recommendedName>
</protein>
<keyword evidence="3 6" id="KW-0349">Heme</keyword>
<dbReference type="GO" id="GO:0016705">
    <property type="term" value="F:oxidoreductase activity, acting on paired donors, with incorporation or reduction of molecular oxygen"/>
    <property type="evidence" value="ECO:0007669"/>
    <property type="project" value="InterPro"/>
</dbReference>
<evidence type="ECO:0000256" key="3">
    <source>
        <dbReference type="ARBA" id="ARBA00022617"/>
    </source>
</evidence>
<keyword evidence="4 6" id="KW-0479">Metal-binding</keyword>
<dbReference type="GO" id="GO:0020037">
    <property type="term" value="F:heme binding"/>
    <property type="evidence" value="ECO:0007669"/>
    <property type="project" value="InterPro"/>
</dbReference>
<dbReference type="PANTHER" id="PTHR24304:SF4">
    <property type="entry name" value="CYTOCHROME P450"/>
    <property type="match status" value="1"/>
</dbReference>
<feature type="binding site" description="axial binding residue" evidence="6">
    <location>
        <position position="355"/>
    </location>
    <ligand>
        <name>heme</name>
        <dbReference type="ChEBI" id="CHEBI:30413"/>
    </ligand>
    <ligandPart>
        <name>Fe</name>
        <dbReference type="ChEBI" id="CHEBI:18248"/>
    </ligandPart>
</feature>
<dbReference type="InterPro" id="IPR001128">
    <property type="entry name" value="Cyt_P450"/>
</dbReference>
<dbReference type="GO" id="GO:0005506">
    <property type="term" value="F:iron ion binding"/>
    <property type="evidence" value="ECO:0007669"/>
    <property type="project" value="InterPro"/>
</dbReference>
<comment type="cofactor">
    <cofactor evidence="1 6">
        <name>heme</name>
        <dbReference type="ChEBI" id="CHEBI:30413"/>
    </cofactor>
</comment>
<gene>
    <name evidence="7" type="ORF">HK097_002257</name>
</gene>
<comment type="caution">
    <text evidence="7">The sequence shown here is derived from an EMBL/GenBank/DDBJ whole genome shotgun (WGS) entry which is preliminary data.</text>
</comment>
<dbReference type="PRINTS" id="PR00465">
    <property type="entry name" value="EP450IV"/>
</dbReference>